<dbReference type="Gene3D" id="3.40.50.80">
    <property type="entry name" value="Nucleotide-binding domain of ferredoxin-NADP reductase (FNR) module"/>
    <property type="match status" value="1"/>
</dbReference>
<dbReference type="Proteomes" id="UP001295740">
    <property type="component" value="Unassembled WGS sequence"/>
</dbReference>
<feature type="transmembrane region" description="Helical" evidence="2">
    <location>
        <begin position="488"/>
        <end position="505"/>
    </location>
</feature>
<evidence type="ECO:0000256" key="2">
    <source>
        <dbReference type="SAM" id="Phobius"/>
    </source>
</evidence>
<dbReference type="SUPFAM" id="SSF52218">
    <property type="entry name" value="Flavoproteins"/>
    <property type="match status" value="1"/>
</dbReference>
<dbReference type="InterPro" id="IPR008254">
    <property type="entry name" value="Flavodoxin/NO_synth"/>
</dbReference>
<feature type="domain" description="FAD-binding FR-type" evidence="4">
    <location>
        <begin position="123"/>
        <end position="332"/>
    </location>
</feature>
<dbReference type="EMBL" id="CAUWAG010000003">
    <property type="protein sequence ID" value="CAJ2500259.1"/>
    <property type="molecule type" value="Genomic_DNA"/>
</dbReference>
<dbReference type="AlphaFoldDB" id="A0AAI8V8A5"/>
<dbReference type="InterPro" id="IPR049326">
    <property type="entry name" value="Rhodopsin_dom_fungi"/>
</dbReference>
<dbReference type="InterPro" id="IPR039261">
    <property type="entry name" value="FNR_nucleotide-bd"/>
</dbReference>
<keyword evidence="2" id="KW-1133">Transmembrane helix</keyword>
<dbReference type="SUPFAM" id="SSF52343">
    <property type="entry name" value="Ferredoxin reductase-like, C-terminal NADP-linked domain"/>
    <property type="match status" value="1"/>
</dbReference>
<dbReference type="PANTHER" id="PTHR19384:SF127">
    <property type="entry name" value="BIFUNCTIONAL CYTOCHROME P450_NADPH--P450 REDUCTASE"/>
    <property type="match status" value="1"/>
</dbReference>
<feature type="transmembrane region" description="Helical" evidence="2">
    <location>
        <begin position="335"/>
        <end position="356"/>
    </location>
</feature>
<dbReference type="Gene3D" id="1.20.990.10">
    <property type="entry name" value="NADPH-cytochrome p450 Reductase, Chain A, domain 3"/>
    <property type="match status" value="1"/>
</dbReference>
<dbReference type="GO" id="GO:0050660">
    <property type="term" value="F:flavin adenine dinucleotide binding"/>
    <property type="evidence" value="ECO:0007669"/>
    <property type="project" value="TreeGrafter"/>
</dbReference>
<feature type="transmembrane region" description="Helical" evidence="2">
    <location>
        <begin position="573"/>
        <end position="596"/>
    </location>
</feature>
<dbReference type="GO" id="GO:0003958">
    <property type="term" value="F:NADPH-hemoprotein reductase activity"/>
    <property type="evidence" value="ECO:0007669"/>
    <property type="project" value="TreeGrafter"/>
</dbReference>
<dbReference type="PANTHER" id="PTHR19384">
    <property type="entry name" value="NITRIC OXIDE SYNTHASE-RELATED"/>
    <property type="match status" value="1"/>
</dbReference>
<keyword evidence="2" id="KW-0812">Transmembrane</keyword>
<keyword evidence="6" id="KW-1185">Reference proteome</keyword>
<dbReference type="Pfam" id="PF20684">
    <property type="entry name" value="Fung_rhodopsin"/>
    <property type="match status" value="1"/>
</dbReference>
<feature type="transmembrane region" description="Helical" evidence="2">
    <location>
        <begin position="448"/>
        <end position="468"/>
    </location>
</feature>
<evidence type="ECO:0000313" key="6">
    <source>
        <dbReference type="Proteomes" id="UP001295740"/>
    </source>
</evidence>
<gene>
    <name evidence="5" type="ORF">KHLLAP_LOCUS727</name>
</gene>
<dbReference type="InterPro" id="IPR017927">
    <property type="entry name" value="FAD-bd_FR_type"/>
</dbReference>
<evidence type="ECO:0000313" key="5">
    <source>
        <dbReference type="EMBL" id="CAJ2500259.1"/>
    </source>
</evidence>
<reference evidence="5" key="1">
    <citation type="submission" date="2023-10" db="EMBL/GenBank/DDBJ databases">
        <authorList>
            <person name="Hackl T."/>
        </authorList>
    </citation>
    <scope>NUCLEOTIDE SEQUENCE</scope>
</reference>
<dbReference type="SUPFAM" id="SSF63380">
    <property type="entry name" value="Riboflavin synthase domain-like"/>
    <property type="match status" value="1"/>
</dbReference>
<dbReference type="Gene3D" id="3.40.50.360">
    <property type="match status" value="1"/>
</dbReference>
<accession>A0AAI8V8A5</accession>
<protein>
    <submittedName>
        <fullName evidence="5">Uu.00g031120.m01.CDS01</fullName>
    </submittedName>
</protein>
<dbReference type="PROSITE" id="PS50902">
    <property type="entry name" value="FLAVODOXIN_LIKE"/>
    <property type="match status" value="1"/>
</dbReference>
<keyword evidence="1" id="KW-0285">Flavoprotein</keyword>
<feature type="transmembrane region" description="Helical" evidence="2">
    <location>
        <begin position="415"/>
        <end position="436"/>
    </location>
</feature>
<evidence type="ECO:0000259" key="3">
    <source>
        <dbReference type="PROSITE" id="PS50902"/>
    </source>
</evidence>
<dbReference type="InterPro" id="IPR017938">
    <property type="entry name" value="Riboflavin_synthase-like_b-brl"/>
</dbReference>
<dbReference type="GO" id="GO:0005829">
    <property type="term" value="C:cytosol"/>
    <property type="evidence" value="ECO:0007669"/>
    <property type="project" value="TreeGrafter"/>
</dbReference>
<dbReference type="Pfam" id="PF00258">
    <property type="entry name" value="Flavodoxin_1"/>
    <property type="match status" value="1"/>
</dbReference>
<comment type="caution">
    <text evidence="5">The sequence shown here is derived from an EMBL/GenBank/DDBJ whole genome shotgun (WGS) entry which is preliminary data.</text>
</comment>
<keyword evidence="2" id="KW-0472">Membrane</keyword>
<sequence length="618" mass="68519">MRDNPQFVKWLTHQEGGSFRPVQYAVFGCGNREWQHTYQATSIFLDNRLKELGAQAVADRGQVDAGEGNIFADFDTWQTDHLWPGIANIHGNQWVHDGLLDTVDTEPLDNNYQNPNSGGSDLPSVMDVEVEEIKALTAEETRPKFWAKLKLPKGAGYDVGDYLQVYPRNSVQDIERLKHALKKQGHDETDPVVSKISSHHELSLPASSKAIGTKQIEILIQACASEKDKAGLSEIAKSSFNTSPTVRPSILELLLSVLALAQLVTLLPPIRPRLDCISSSPLASPNHCALTWSLITRDGAIPGLASNRLAGLQPGDTLTCASRPGHDRFRPPPQLSTPIIMIYASVGIAPFLGFVAHRAEMVRREPALREQLAPMLLYIVGRSLRHVIHPEELRRSAVIDVRYANSKGEADAASYVPVLAVFITLTAVVVAMRLMARVLMALPLWWDDFANSGAMLLCLAYTVYAIKIKDGGSGIDLWAVPLDNISDLLAGYYVLPVLYTIARLLNRVSIILFYIRVFRTSQSEPLLWKTLYGSIVMSMPLVLVAIFECTPVSFYWLGWDGESSGHCIDRKSFLWAVWVILLLYDFWILGVPMPSVAKLQLSLRKKVLVAIMFSTGLA</sequence>
<name>A0AAI8V8A5_9PEZI</name>
<dbReference type="InterPro" id="IPR029039">
    <property type="entry name" value="Flavoprotein-like_sf"/>
</dbReference>
<evidence type="ECO:0000259" key="4">
    <source>
        <dbReference type="PROSITE" id="PS51384"/>
    </source>
</evidence>
<dbReference type="PROSITE" id="PS51384">
    <property type="entry name" value="FAD_FR"/>
    <property type="match status" value="1"/>
</dbReference>
<dbReference type="InterPro" id="IPR001094">
    <property type="entry name" value="Flavdoxin-like"/>
</dbReference>
<dbReference type="PRINTS" id="PR00369">
    <property type="entry name" value="FLAVODOXIN"/>
</dbReference>
<dbReference type="InterPro" id="IPR023173">
    <property type="entry name" value="NADPH_Cyt_P450_Rdtase_alpha"/>
</dbReference>
<evidence type="ECO:0000256" key="1">
    <source>
        <dbReference type="ARBA" id="ARBA00022630"/>
    </source>
</evidence>
<proteinExistence type="predicted"/>
<dbReference type="GO" id="GO:0010181">
    <property type="term" value="F:FMN binding"/>
    <property type="evidence" value="ECO:0007669"/>
    <property type="project" value="InterPro"/>
</dbReference>
<feature type="domain" description="Flavodoxin-like" evidence="3">
    <location>
        <begin position="1"/>
        <end position="82"/>
    </location>
</feature>
<dbReference type="Gene3D" id="2.40.30.10">
    <property type="entry name" value="Translation factors"/>
    <property type="match status" value="1"/>
</dbReference>
<organism evidence="5 6">
    <name type="scientific">Anthostomella pinea</name>
    <dbReference type="NCBI Taxonomy" id="933095"/>
    <lineage>
        <taxon>Eukaryota</taxon>
        <taxon>Fungi</taxon>
        <taxon>Dikarya</taxon>
        <taxon>Ascomycota</taxon>
        <taxon>Pezizomycotina</taxon>
        <taxon>Sordariomycetes</taxon>
        <taxon>Xylariomycetidae</taxon>
        <taxon>Xylariales</taxon>
        <taxon>Xylariaceae</taxon>
        <taxon>Anthostomella</taxon>
    </lineage>
</organism>